<dbReference type="EMBL" id="KI913171">
    <property type="protein sequence ID" value="ETV69889.1"/>
    <property type="molecule type" value="Genomic_DNA"/>
</dbReference>
<protein>
    <recommendedName>
        <fullName evidence="1">non-specific serine/threonine protein kinase</fullName>
        <ecNumber evidence="1">2.7.11.1</ecNumber>
    </recommendedName>
</protein>
<comment type="catalytic activity">
    <reaction evidence="7">
        <text>L-threonyl-[protein] + ATP = O-phospho-L-threonyl-[protein] + ADP + H(+)</text>
        <dbReference type="Rhea" id="RHEA:46608"/>
        <dbReference type="Rhea" id="RHEA-COMP:11060"/>
        <dbReference type="Rhea" id="RHEA-COMP:11605"/>
        <dbReference type="ChEBI" id="CHEBI:15378"/>
        <dbReference type="ChEBI" id="CHEBI:30013"/>
        <dbReference type="ChEBI" id="CHEBI:30616"/>
        <dbReference type="ChEBI" id="CHEBI:61977"/>
        <dbReference type="ChEBI" id="CHEBI:456216"/>
        <dbReference type="EC" id="2.7.11.1"/>
    </reaction>
</comment>
<dbReference type="EC" id="2.7.11.1" evidence="1"/>
<evidence type="ECO:0000256" key="2">
    <source>
        <dbReference type="ARBA" id="ARBA00022527"/>
    </source>
</evidence>
<dbReference type="SUPFAM" id="SSF56112">
    <property type="entry name" value="Protein kinase-like (PK-like)"/>
    <property type="match status" value="1"/>
</dbReference>
<dbReference type="GO" id="GO:0004674">
    <property type="term" value="F:protein serine/threonine kinase activity"/>
    <property type="evidence" value="ECO:0007669"/>
    <property type="project" value="UniProtKB-KW"/>
</dbReference>
<keyword evidence="5 10" id="KW-0418">Kinase</keyword>
<evidence type="ECO:0000259" key="9">
    <source>
        <dbReference type="PROSITE" id="PS50011"/>
    </source>
</evidence>
<evidence type="ECO:0000256" key="5">
    <source>
        <dbReference type="ARBA" id="ARBA00022777"/>
    </source>
</evidence>
<proteinExistence type="predicted"/>
<gene>
    <name evidence="10" type="ORF">H257_14490</name>
</gene>
<reference evidence="10" key="1">
    <citation type="submission" date="2013-12" db="EMBL/GenBank/DDBJ databases">
        <title>The Genome Sequence of Aphanomyces astaci APO3.</title>
        <authorList>
            <consortium name="The Broad Institute Genomics Platform"/>
            <person name="Russ C."/>
            <person name="Tyler B."/>
            <person name="van West P."/>
            <person name="Dieguez-Uribeondo J."/>
            <person name="Young S.K."/>
            <person name="Zeng Q."/>
            <person name="Gargeya S."/>
            <person name="Fitzgerald M."/>
            <person name="Abouelleil A."/>
            <person name="Alvarado L."/>
            <person name="Chapman S.B."/>
            <person name="Gainer-Dewar J."/>
            <person name="Goldberg J."/>
            <person name="Griggs A."/>
            <person name="Gujja S."/>
            <person name="Hansen M."/>
            <person name="Howarth C."/>
            <person name="Imamovic A."/>
            <person name="Ireland A."/>
            <person name="Larimer J."/>
            <person name="McCowan C."/>
            <person name="Murphy C."/>
            <person name="Pearson M."/>
            <person name="Poon T.W."/>
            <person name="Priest M."/>
            <person name="Roberts A."/>
            <person name="Saif S."/>
            <person name="Shea T."/>
            <person name="Sykes S."/>
            <person name="Wortman J."/>
            <person name="Nusbaum C."/>
            <person name="Birren B."/>
        </authorList>
    </citation>
    <scope>NUCLEOTIDE SEQUENCE [LARGE SCALE GENOMIC DNA]</scope>
    <source>
        <strain evidence="10">APO3</strain>
    </source>
</reference>
<dbReference type="InterPro" id="IPR011009">
    <property type="entry name" value="Kinase-like_dom_sf"/>
</dbReference>
<keyword evidence="6" id="KW-0067">ATP-binding</keyword>
<evidence type="ECO:0000256" key="7">
    <source>
        <dbReference type="ARBA" id="ARBA00047899"/>
    </source>
</evidence>
<dbReference type="Gene3D" id="1.10.510.10">
    <property type="entry name" value="Transferase(Phosphotransferase) domain 1"/>
    <property type="match status" value="1"/>
</dbReference>
<dbReference type="InterPro" id="IPR008271">
    <property type="entry name" value="Ser/Thr_kinase_AS"/>
</dbReference>
<feature type="domain" description="Protein kinase" evidence="9">
    <location>
        <begin position="53"/>
        <end position="337"/>
    </location>
</feature>
<sequence>MADEYKAFPGRRQDNMCTTMAALPASVTSRLLSCLSWRNGASSSIAMQSGRRVVIDTDLAEGGFSFVYVVHDVDTMKQFAMKKIPCQSSEQRQLVSHELGVHNKCRHKHLMPLVDYAVVHTAAPDTSTYFLVFPLVENGSLRQYIDSFRSRQAFMPERAVVDIFVKVSQAVAFLHAQEPCLVHRDIKPENILLDHDLDPILTDFGSVIQGDVAILTRSDALKAQEVAAIHSSMAYRAPELYDVPTSSTLTCGTDVWSMGCLLYAMMFGYSPFECSINDSGHVKLTDCTYLAVLGTVKFPSQCPYDPFVFDLVRWMLTVDTTLRPTMADVLCRLERRP</sequence>
<keyword evidence="2" id="KW-0723">Serine/threonine-protein kinase</keyword>
<dbReference type="AlphaFoldDB" id="W4FSR3"/>
<dbReference type="GeneID" id="20816486"/>
<dbReference type="InterPro" id="IPR052239">
    <property type="entry name" value="Ser/Thr-specific_kinases"/>
</dbReference>
<dbReference type="GO" id="GO:0005737">
    <property type="term" value="C:cytoplasm"/>
    <property type="evidence" value="ECO:0007669"/>
    <property type="project" value="TreeGrafter"/>
</dbReference>
<evidence type="ECO:0000313" key="10">
    <source>
        <dbReference type="EMBL" id="ETV69889.1"/>
    </source>
</evidence>
<evidence type="ECO:0000256" key="6">
    <source>
        <dbReference type="ARBA" id="ARBA00022840"/>
    </source>
</evidence>
<evidence type="ECO:0000256" key="1">
    <source>
        <dbReference type="ARBA" id="ARBA00012513"/>
    </source>
</evidence>
<dbReference type="Pfam" id="PF00069">
    <property type="entry name" value="Pkinase"/>
    <property type="match status" value="1"/>
</dbReference>
<dbReference type="PROSITE" id="PS00108">
    <property type="entry name" value="PROTEIN_KINASE_ST"/>
    <property type="match status" value="1"/>
</dbReference>
<dbReference type="STRING" id="112090.W4FSR3"/>
<dbReference type="GO" id="GO:0005524">
    <property type="term" value="F:ATP binding"/>
    <property type="evidence" value="ECO:0007669"/>
    <property type="project" value="UniProtKB-KW"/>
</dbReference>
<keyword evidence="3" id="KW-0808">Transferase</keyword>
<dbReference type="SMART" id="SM00220">
    <property type="entry name" value="S_TKc"/>
    <property type="match status" value="1"/>
</dbReference>
<dbReference type="VEuPathDB" id="FungiDB:H257_14490"/>
<accession>W4FSR3</accession>
<evidence type="ECO:0000256" key="4">
    <source>
        <dbReference type="ARBA" id="ARBA00022741"/>
    </source>
</evidence>
<dbReference type="PANTHER" id="PTHR45998">
    <property type="entry name" value="SERINE/THREONINE-PROTEIN KINASE 16"/>
    <property type="match status" value="1"/>
</dbReference>
<comment type="catalytic activity">
    <reaction evidence="8">
        <text>L-seryl-[protein] + ATP = O-phospho-L-seryl-[protein] + ADP + H(+)</text>
        <dbReference type="Rhea" id="RHEA:17989"/>
        <dbReference type="Rhea" id="RHEA-COMP:9863"/>
        <dbReference type="Rhea" id="RHEA-COMP:11604"/>
        <dbReference type="ChEBI" id="CHEBI:15378"/>
        <dbReference type="ChEBI" id="CHEBI:29999"/>
        <dbReference type="ChEBI" id="CHEBI:30616"/>
        <dbReference type="ChEBI" id="CHEBI:83421"/>
        <dbReference type="ChEBI" id="CHEBI:456216"/>
        <dbReference type="EC" id="2.7.11.1"/>
    </reaction>
</comment>
<name>W4FSR3_APHAT</name>
<dbReference type="PANTHER" id="PTHR45998:SF2">
    <property type="entry name" value="SERINE_THREONINE-PROTEIN KINASE 16"/>
    <property type="match status" value="1"/>
</dbReference>
<dbReference type="InterPro" id="IPR000719">
    <property type="entry name" value="Prot_kinase_dom"/>
</dbReference>
<evidence type="ECO:0000256" key="3">
    <source>
        <dbReference type="ARBA" id="ARBA00022679"/>
    </source>
</evidence>
<dbReference type="OrthoDB" id="248923at2759"/>
<dbReference type="PROSITE" id="PS50011">
    <property type="entry name" value="PROTEIN_KINASE_DOM"/>
    <property type="match status" value="1"/>
</dbReference>
<dbReference type="RefSeq" id="XP_009840628.1">
    <property type="nucleotide sequence ID" value="XM_009842326.1"/>
</dbReference>
<evidence type="ECO:0000256" key="8">
    <source>
        <dbReference type="ARBA" id="ARBA00048679"/>
    </source>
</evidence>
<keyword evidence="4" id="KW-0547">Nucleotide-binding</keyword>
<organism evidence="10">
    <name type="scientific">Aphanomyces astaci</name>
    <name type="common">Crayfish plague agent</name>
    <dbReference type="NCBI Taxonomy" id="112090"/>
    <lineage>
        <taxon>Eukaryota</taxon>
        <taxon>Sar</taxon>
        <taxon>Stramenopiles</taxon>
        <taxon>Oomycota</taxon>
        <taxon>Saprolegniomycetes</taxon>
        <taxon>Saprolegniales</taxon>
        <taxon>Verrucalvaceae</taxon>
        <taxon>Aphanomyces</taxon>
    </lineage>
</organism>